<dbReference type="VEuPathDB" id="TrichDB:TVAGG3_0379180"/>
<protein>
    <recommendedName>
        <fullName evidence="1">Initiator binding domain-containing protein</fullName>
    </recommendedName>
</protein>
<dbReference type="KEGG" id="tva:4755134"/>
<gene>
    <name evidence="2" type="ORF">TVAG_293580</name>
</gene>
<feature type="domain" description="Initiator binding" evidence="1">
    <location>
        <begin position="18"/>
        <end position="143"/>
    </location>
</feature>
<keyword evidence="3" id="KW-1185">Reference proteome</keyword>
<evidence type="ECO:0000259" key="1">
    <source>
        <dbReference type="Pfam" id="PF10416"/>
    </source>
</evidence>
<sequence>MEAPSDMSIVEWEKLSLRDREGYLELRTMLTSPACKNRRNKSVETFVDVVETIKAFVMRDDSDDLQRGIVCGMYWVGEDLAINTRQLRILLQKCKSSINGSLQMIGYASPTDANEASSILNKLFPFWKDNFKEMRQWTIRRKAKTPSTQVLPKNFVPKVLSNPKVEKIIQNATVSSFPTPPPDVEKENDPNNFLEFSITQSSIPEQDFDITDHFGLDTRINFEDDSFGMWNNFNTDFDL</sequence>
<dbReference type="VEuPathDB" id="TrichDB:TVAG_293580"/>
<dbReference type="InterPro" id="IPR018845">
    <property type="entry name" value="Initiator-bd"/>
</dbReference>
<accession>A2FCN1</accession>
<dbReference type="Pfam" id="PF10416">
    <property type="entry name" value="IBD"/>
    <property type="match status" value="1"/>
</dbReference>
<dbReference type="Proteomes" id="UP000001542">
    <property type="component" value="Unassembled WGS sequence"/>
</dbReference>
<dbReference type="AlphaFoldDB" id="A2FCN1"/>
<dbReference type="InParanoid" id="A2FCN1"/>
<evidence type="ECO:0000313" key="2">
    <source>
        <dbReference type="EMBL" id="EAX97353.1"/>
    </source>
</evidence>
<reference evidence="2" key="2">
    <citation type="journal article" date="2007" name="Science">
        <title>Draft genome sequence of the sexually transmitted pathogen Trichomonas vaginalis.</title>
        <authorList>
            <person name="Carlton J.M."/>
            <person name="Hirt R.P."/>
            <person name="Silva J.C."/>
            <person name="Delcher A.L."/>
            <person name="Schatz M."/>
            <person name="Zhao Q."/>
            <person name="Wortman J.R."/>
            <person name="Bidwell S.L."/>
            <person name="Alsmark U.C.M."/>
            <person name="Besteiro S."/>
            <person name="Sicheritz-Ponten T."/>
            <person name="Noel C.J."/>
            <person name="Dacks J.B."/>
            <person name="Foster P.G."/>
            <person name="Simillion C."/>
            <person name="Van de Peer Y."/>
            <person name="Miranda-Saavedra D."/>
            <person name="Barton G.J."/>
            <person name="Westrop G.D."/>
            <person name="Mueller S."/>
            <person name="Dessi D."/>
            <person name="Fiori P.L."/>
            <person name="Ren Q."/>
            <person name="Paulsen I."/>
            <person name="Zhang H."/>
            <person name="Bastida-Corcuera F.D."/>
            <person name="Simoes-Barbosa A."/>
            <person name="Brown M.T."/>
            <person name="Hayes R.D."/>
            <person name="Mukherjee M."/>
            <person name="Okumura C.Y."/>
            <person name="Schneider R."/>
            <person name="Smith A.J."/>
            <person name="Vanacova S."/>
            <person name="Villalvazo M."/>
            <person name="Haas B.J."/>
            <person name="Pertea M."/>
            <person name="Feldblyum T.V."/>
            <person name="Utterback T.R."/>
            <person name="Shu C.L."/>
            <person name="Osoegawa K."/>
            <person name="de Jong P.J."/>
            <person name="Hrdy I."/>
            <person name="Horvathova L."/>
            <person name="Zubacova Z."/>
            <person name="Dolezal P."/>
            <person name="Malik S.B."/>
            <person name="Logsdon J.M. Jr."/>
            <person name="Henze K."/>
            <person name="Gupta A."/>
            <person name="Wang C.C."/>
            <person name="Dunne R.L."/>
            <person name="Upcroft J.A."/>
            <person name="Upcroft P."/>
            <person name="White O."/>
            <person name="Salzberg S.L."/>
            <person name="Tang P."/>
            <person name="Chiu C.-H."/>
            <person name="Lee Y.-S."/>
            <person name="Embley T.M."/>
            <person name="Coombs G.H."/>
            <person name="Mottram J.C."/>
            <person name="Tachezy J."/>
            <person name="Fraser-Liggett C.M."/>
            <person name="Johnson P.J."/>
        </authorList>
    </citation>
    <scope>NUCLEOTIDE SEQUENCE [LARGE SCALE GENOMIC DNA]</scope>
    <source>
        <strain evidence="2">G3</strain>
    </source>
</reference>
<name>A2FCN1_TRIV3</name>
<proteinExistence type="predicted"/>
<dbReference type="RefSeq" id="XP_001310283.1">
    <property type="nucleotide sequence ID" value="XM_001310282.1"/>
</dbReference>
<dbReference type="EMBL" id="DS113719">
    <property type="protein sequence ID" value="EAX97353.1"/>
    <property type="molecule type" value="Genomic_DNA"/>
</dbReference>
<evidence type="ECO:0000313" key="3">
    <source>
        <dbReference type="Proteomes" id="UP000001542"/>
    </source>
</evidence>
<reference evidence="2" key="1">
    <citation type="submission" date="2006-10" db="EMBL/GenBank/DDBJ databases">
        <authorList>
            <person name="Amadeo P."/>
            <person name="Zhao Q."/>
            <person name="Wortman J."/>
            <person name="Fraser-Liggett C."/>
            <person name="Carlton J."/>
        </authorList>
    </citation>
    <scope>NUCLEOTIDE SEQUENCE</scope>
    <source>
        <strain evidence="2">G3</strain>
    </source>
</reference>
<organism evidence="2 3">
    <name type="scientific">Trichomonas vaginalis (strain ATCC PRA-98 / G3)</name>
    <dbReference type="NCBI Taxonomy" id="412133"/>
    <lineage>
        <taxon>Eukaryota</taxon>
        <taxon>Metamonada</taxon>
        <taxon>Parabasalia</taxon>
        <taxon>Trichomonadida</taxon>
        <taxon>Trichomonadidae</taxon>
        <taxon>Trichomonas</taxon>
    </lineage>
</organism>